<dbReference type="GO" id="GO:0016020">
    <property type="term" value="C:membrane"/>
    <property type="evidence" value="ECO:0007669"/>
    <property type="project" value="InterPro"/>
</dbReference>
<accession>A0A1H9K1J7</accession>
<evidence type="ECO:0000256" key="2">
    <source>
        <dbReference type="ARBA" id="ARBA00012438"/>
    </source>
</evidence>
<name>A0A1H9K1J7_9PSEU</name>
<evidence type="ECO:0000256" key="3">
    <source>
        <dbReference type="ARBA" id="ARBA00022553"/>
    </source>
</evidence>
<keyword evidence="12" id="KW-1185">Reference proteome</keyword>
<dbReference type="GO" id="GO:0046983">
    <property type="term" value="F:protein dimerization activity"/>
    <property type="evidence" value="ECO:0007669"/>
    <property type="project" value="InterPro"/>
</dbReference>
<evidence type="ECO:0000256" key="1">
    <source>
        <dbReference type="ARBA" id="ARBA00000085"/>
    </source>
</evidence>
<evidence type="ECO:0000259" key="9">
    <source>
        <dbReference type="Pfam" id="PF02518"/>
    </source>
</evidence>
<dbReference type="Pfam" id="PF02518">
    <property type="entry name" value="HATPase_c"/>
    <property type="match status" value="1"/>
</dbReference>
<dbReference type="InterPro" id="IPR003594">
    <property type="entry name" value="HATPase_dom"/>
</dbReference>
<feature type="domain" description="Histidine kinase/HSP90-like ATPase" evidence="9">
    <location>
        <begin position="274"/>
        <end position="363"/>
    </location>
</feature>
<sequence>MVVSTLWLAVPAPGTSPSAWTVPVAASLVFVAGRRLPLAVSLAQNALVLTAFLVDAPGLAAAQACAALSLGELAVRRPWRPQLAAGCGGAVVADAVYLAGQEDDRPAVVALRVALVVGVPVLVGRHLRSVRELAARQREEKALVLRVRDAEISAAREADRVAVARELHDLVAHHVSSMVLRSAVARHAASDVEQFREVLDDVHATGSAALRDLRDLVTVLRDPSVPPPVGASPACLTTAVRQAAERCARAGFAVRTDISGTTGDLDGSHRLVVLRIVQEALTNVMRHAGPGAAVHLRVRDSHAGVDVEVRDTGGVPPGLTPPGLPSDGHGLTGMAERVERLGGSFHAGPAGAGWVVRASLPRQEQPA</sequence>
<dbReference type="Gene3D" id="3.30.565.10">
    <property type="entry name" value="Histidine kinase-like ATPase, C-terminal domain"/>
    <property type="match status" value="1"/>
</dbReference>
<keyword evidence="8" id="KW-0902">Two-component regulatory system</keyword>
<dbReference type="CDD" id="cd16917">
    <property type="entry name" value="HATPase_UhpB-NarQ-NarX-like"/>
    <property type="match status" value="1"/>
</dbReference>
<evidence type="ECO:0000259" key="10">
    <source>
        <dbReference type="Pfam" id="PF07730"/>
    </source>
</evidence>
<dbReference type="Gene3D" id="1.20.5.1930">
    <property type="match status" value="1"/>
</dbReference>
<dbReference type="GO" id="GO:0005524">
    <property type="term" value="F:ATP binding"/>
    <property type="evidence" value="ECO:0007669"/>
    <property type="project" value="UniProtKB-KW"/>
</dbReference>
<dbReference type="PANTHER" id="PTHR24421">
    <property type="entry name" value="NITRATE/NITRITE SENSOR PROTEIN NARX-RELATED"/>
    <property type="match status" value="1"/>
</dbReference>
<organism evidence="11 12">
    <name type="scientific">Lentzea xinjiangensis</name>
    <dbReference type="NCBI Taxonomy" id="402600"/>
    <lineage>
        <taxon>Bacteria</taxon>
        <taxon>Bacillati</taxon>
        <taxon>Actinomycetota</taxon>
        <taxon>Actinomycetes</taxon>
        <taxon>Pseudonocardiales</taxon>
        <taxon>Pseudonocardiaceae</taxon>
        <taxon>Lentzea</taxon>
    </lineage>
</organism>
<dbReference type="EC" id="2.7.13.3" evidence="2"/>
<keyword evidence="5" id="KW-0547">Nucleotide-binding</keyword>
<keyword evidence="4" id="KW-0808">Transferase</keyword>
<dbReference type="InterPro" id="IPR050482">
    <property type="entry name" value="Sensor_HK_TwoCompSys"/>
</dbReference>
<evidence type="ECO:0000256" key="5">
    <source>
        <dbReference type="ARBA" id="ARBA00022741"/>
    </source>
</evidence>
<dbReference type="PANTHER" id="PTHR24421:SF10">
    <property type="entry name" value="NITRATE_NITRITE SENSOR PROTEIN NARQ"/>
    <property type="match status" value="1"/>
</dbReference>
<evidence type="ECO:0000313" key="12">
    <source>
        <dbReference type="Proteomes" id="UP000199352"/>
    </source>
</evidence>
<reference evidence="12" key="1">
    <citation type="submission" date="2016-10" db="EMBL/GenBank/DDBJ databases">
        <authorList>
            <person name="Varghese N."/>
            <person name="Submissions S."/>
        </authorList>
    </citation>
    <scope>NUCLEOTIDE SEQUENCE [LARGE SCALE GENOMIC DNA]</scope>
    <source>
        <strain evidence="12">CGMCC 4.3525</strain>
    </source>
</reference>
<protein>
    <recommendedName>
        <fullName evidence="2">histidine kinase</fullName>
        <ecNumber evidence="2">2.7.13.3</ecNumber>
    </recommendedName>
</protein>
<dbReference type="InterPro" id="IPR011712">
    <property type="entry name" value="Sig_transdc_His_kin_sub3_dim/P"/>
</dbReference>
<feature type="domain" description="Signal transduction histidine kinase subgroup 3 dimerisation and phosphoacceptor" evidence="10">
    <location>
        <begin position="160"/>
        <end position="223"/>
    </location>
</feature>
<gene>
    <name evidence="11" type="ORF">SAMN05216188_106258</name>
</gene>
<dbReference type="SUPFAM" id="SSF55874">
    <property type="entry name" value="ATPase domain of HSP90 chaperone/DNA topoisomerase II/histidine kinase"/>
    <property type="match status" value="1"/>
</dbReference>
<dbReference type="STRING" id="402600.SAMN05216188_106258"/>
<dbReference type="AlphaFoldDB" id="A0A1H9K1J7"/>
<dbReference type="EMBL" id="FOFR01000006">
    <property type="protein sequence ID" value="SEQ93131.1"/>
    <property type="molecule type" value="Genomic_DNA"/>
</dbReference>
<comment type="catalytic activity">
    <reaction evidence="1">
        <text>ATP + protein L-histidine = ADP + protein N-phospho-L-histidine.</text>
        <dbReference type="EC" id="2.7.13.3"/>
    </reaction>
</comment>
<dbReference type="InterPro" id="IPR036890">
    <property type="entry name" value="HATPase_C_sf"/>
</dbReference>
<proteinExistence type="predicted"/>
<evidence type="ECO:0000256" key="7">
    <source>
        <dbReference type="ARBA" id="ARBA00022840"/>
    </source>
</evidence>
<evidence type="ECO:0000256" key="8">
    <source>
        <dbReference type="ARBA" id="ARBA00023012"/>
    </source>
</evidence>
<keyword evidence="7" id="KW-0067">ATP-binding</keyword>
<dbReference type="Pfam" id="PF07730">
    <property type="entry name" value="HisKA_3"/>
    <property type="match status" value="1"/>
</dbReference>
<evidence type="ECO:0000256" key="4">
    <source>
        <dbReference type="ARBA" id="ARBA00022679"/>
    </source>
</evidence>
<dbReference type="GO" id="GO:0000155">
    <property type="term" value="F:phosphorelay sensor kinase activity"/>
    <property type="evidence" value="ECO:0007669"/>
    <property type="project" value="InterPro"/>
</dbReference>
<keyword evidence="6 11" id="KW-0418">Kinase</keyword>
<evidence type="ECO:0000313" key="11">
    <source>
        <dbReference type="EMBL" id="SEQ93131.1"/>
    </source>
</evidence>
<evidence type="ECO:0000256" key="6">
    <source>
        <dbReference type="ARBA" id="ARBA00022777"/>
    </source>
</evidence>
<dbReference type="Proteomes" id="UP000199352">
    <property type="component" value="Unassembled WGS sequence"/>
</dbReference>
<keyword evidence="3" id="KW-0597">Phosphoprotein</keyword>